<dbReference type="EMBL" id="JACGCI010000082">
    <property type="protein sequence ID" value="KAF6747370.1"/>
    <property type="molecule type" value="Genomic_DNA"/>
</dbReference>
<evidence type="ECO:0000313" key="2">
    <source>
        <dbReference type="EMBL" id="KAF6747370.1"/>
    </source>
</evidence>
<evidence type="ECO:0000256" key="1">
    <source>
        <dbReference type="SAM" id="MobiDB-lite"/>
    </source>
</evidence>
<feature type="region of interest" description="Disordered" evidence="1">
    <location>
        <begin position="1"/>
        <end position="32"/>
    </location>
</feature>
<reference evidence="2 3" key="1">
    <citation type="submission" date="2020-07" db="EMBL/GenBank/DDBJ databases">
        <title>Comparative genomics of pyrophilous fungi reveals a link between fire events and developmental genes.</title>
        <authorList>
            <consortium name="DOE Joint Genome Institute"/>
            <person name="Steindorff A.S."/>
            <person name="Carver A."/>
            <person name="Calhoun S."/>
            <person name="Stillman K."/>
            <person name="Liu H."/>
            <person name="Lipzen A."/>
            <person name="Pangilinan J."/>
            <person name="Labutti K."/>
            <person name="Bruns T.D."/>
            <person name="Grigoriev I.V."/>
        </authorList>
    </citation>
    <scope>NUCLEOTIDE SEQUENCE [LARGE SCALE GENOMIC DNA]</scope>
    <source>
        <strain evidence="2 3">CBS 144469</strain>
    </source>
</reference>
<organism evidence="2 3">
    <name type="scientific">Ephemerocybe angulata</name>
    <dbReference type="NCBI Taxonomy" id="980116"/>
    <lineage>
        <taxon>Eukaryota</taxon>
        <taxon>Fungi</taxon>
        <taxon>Dikarya</taxon>
        <taxon>Basidiomycota</taxon>
        <taxon>Agaricomycotina</taxon>
        <taxon>Agaricomycetes</taxon>
        <taxon>Agaricomycetidae</taxon>
        <taxon>Agaricales</taxon>
        <taxon>Agaricineae</taxon>
        <taxon>Psathyrellaceae</taxon>
        <taxon>Ephemerocybe</taxon>
    </lineage>
</organism>
<proteinExistence type="predicted"/>
<sequence>MQADSEKDENEDKGNDGSSTRVEQPTRSRNTFQVRWWTRAGRANGRRSFGGSTAVQRNEFRTRMRTRGTSIGRTEISRMNGRVSARDSEGVGDGDGERGGVPNSDAGGRWVSGRSAWVLGQGGGVDGWGEWEGDAPFLPSATPEILRAVGGEGNSQHPCVPAVDSSVGAATAVVSWWSGASALFFFFFLQVLTARDDGQIHDGRWLRWGAPRTGTRGRQIGMKCANAGTDAQSLEARTNSARTLARSIKSFSLLGGRRAPQQPQQRQYSPVAGLDRPVAGEPCVQEKRRALQKGEWVGYPGRFAGIRYGYVPDQARGTGPGGRRRLRAD</sequence>
<protein>
    <submittedName>
        <fullName evidence="2">Uncharacterized protein</fullName>
    </submittedName>
</protein>
<evidence type="ECO:0000313" key="3">
    <source>
        <dbReference type="Proteomes" id="UP000521943"/>
    </source>
</evidence>
<keyword evidence="3" id="KW-1185">Reference proteome</keyword>
<dbReference type="AlphaFoldDB" id="A0A8H6HJ85"/>
<dbReference type="Proteomes" id="UP000521943">
    <property type="component" value="Unassembled WGS sequence"/>
</dbReference>
<feature type="region of interest" description="Disordered" evidence="1">
    <location>
        <begin position="79"/>
        <end position="107"/>
    </location>
</feature>
<feature type="compositionally biased region" description="Polar residues" evidence="1">
    <location>
        <begin position="16"/>
        <end position="32"/>
    </location>
</feature>
<name>A0A8H6HJ85_9AGAR</name>
<gene>
    <name evidence="2" type="ORF">DFP72DRAFT_1050220</name>
</gene>
<accession>A0A8H6HJ85</accession>
<comment type="caution">
    <text evidence="2">The sequence shown here is derived from an EMBL/GenBank/DDBJ whole genome shotgun (WGS) entry which is preliminary data.</text>
</comment>